<keyword evidence="4" id="KW-1185">Reference proteome</keyword>
<keyword evidence="3" id="KW-0456">Lyase</keyword>
<dbReference type="GO" id="GO:0004016">
    <property type="term" value="F:adenylate cyclase activity"/>
    <property type="evidence" value="ECO:0007669"/>
    <property type="project" value="UniProtKB-EC"/>
</dbReference>
<keyword evidence="1" id="KW-0812">Transmembrane</keyword>
<evidence type="ECO:0000256" key="1">
    <source>
        <dbReference type="SAM" id="Phobius"/>
    </source>
</evidence>
<dbReference type="InterPro" id="IPR007890">
    <property type="entry name" value="CHASE2"/>
</dbReference>
<protein>
    <submittedName>
        <fullName evidence="3">Adenylate cyclase</fullName>
        <ecNumber evidence="3">4.6.1.1</ecNumber>
    </submittedName>
</protein>
<keyword evidence="1" id="KW-0472">Membrane</keyword>
<dbReference type="EC" id="4.6.1.1" evidence="3"/>
<name>A0A7W8HK15_9BURK</name>
<accession>A0A7W8HK15</accession>
<dbReference type="AlphaFoldDB" id="A0A7W8HK15"/>
<reference evidence="3 4" key="1">
    <citation type="submission" date="2020-08" db="EMBL/GenBank/DDBJ databases">
        <title>Genomic Encyclopedia of Type Strains, Phase IV (KMG-IV): sequencing the most valuable type-strain genomes for metagenomic binning, comparative biology and taxonomic classification.</title>
        <authorList>
            <person name="Goeker M."/>
        </authorList>
    </citation>
    <scope>NUCLEOTIDE SEQUENCE [LARGE SCALE GENOMIC DNA]</scope>
    <source>
        <strain evidence="3 4">DSM 29781</strain>
    </source>
</reference>
<feature type="transmembrane region" description="Helical" evidence="1">
    <location>
        <begin position="378"/>
        <end position="399"/>
    </location>
</feature>
<comment type="caution">
    <text evidence="3">The sequence shown here is derived from an EMBL/GenBank/DDBJ whole genome shotgun (WGS) entry which is preliminary data.</text>
</comment>
<feature type="transmembrane region" description="Helical" evidence="1">
    <location>
        <begin position="328"/>
        <end position="346"/>
    </location>
</feature>
<sequence length="620" mass="65563">MILGRAGRRWHLLLLALALVAGALLSQVRFSAWADAQLHDALTRWIPPRAAPAKVVMVDIDEHSIAELGPWPWPRTVVAELIQSLRQRGARLQVWDAFFPEVAAGDARLQEVLDAAQPPDVVIGQVPVIDPQVQDPPHEGTLRAAADAPDLCSDHSPLTGQLGVAQSLDPPFVGHLAATPDSDGRLRRLPAQLCQDGRRYPQLVVAAAAALEPGAGWVLRDGAFPFGPHRWLERGELAFALDEEGRLPVPYHRPHGAWPAISAARLLDPAATVMPLQGAVVVVGATALGLGDTANTPLHPKAPGASVHAELLGAALERDWILPPRSPAFLSALMVGGIGLLLLPRAQTRNRPLWLAMGLALALLAPVLAAALGRVCGVALPVSAPAMALVGCLLSLMLLDVGAERRQARRLEEHLESFLPRGLAHEIALQNPSGESLGKPCHGVLMALRVVGLERWTASVDSLQALALVHAVSTLAERGAHRHGGALEHVQGETLLLAWPDGDAASVRSAIAAARELLGELAGLLQRNESQRHPLGARAALEVGPFLLGVAGSRASRRPLLLGPAADVVLAMLAMCDELASQLLVGAQAAAARPGEALHPLGHFLLPDQPEARPLFRVDV</sequence>
<dbReference type="SUPFAM" id="SSF55073">
    <property type="entry name" value="Nucleotide cyclase"/>
    <property type="match status" value="1"/>
</dbReference>
<gene>
    <name evidence="3" type="ORF">HNQ70_003527</name>
</gene>
<dbReference type="RefSeq" id="WP_183970186.1">
    <property type="nucleotide sequence ID" value="NZ_BAABEW010000020.1"/>
</dbReference>
<evidence type="ECO:0000259" key="2">
    <source>
        <dbReference type="SMART" id="SM01080"/>
    </source>
</evidence>
<evidence type="ECO:0000313" key="4">
    <source>
        <dbReference type="Proteomes" id="UP000532440"/>
    </source>
</evidence>
<dbReference type="Proteomes" id="UP000532440">
    <property type="component" value="Unassembled WGS sequence"/>
</dbReference>
<feature type="domain" description="CHASE2" evidence="2">
    <location>
        <begin position="31"/>
        <end position="342"/>
    </location>
</feature>
<dbReference type="Gene3D" id="3.30.70.1230">
    <property type="entry name" value="Nucleotide cyclase"/>
    <property type="match status" value="1"/>
</dbReference>
<dbReference type="InterPro" id="IPR029787">
    <property type="entry name" value="Nucleotide_cyclase"/>
</dbReference>
<keyword evidence="1" id="KW-1133">Transmembrane helix</keyword>
<evidence type="ECO:0000313" key="3">
    <source>
        <dbReference type="EMBL" id="MBB5273497.1"/>
    </source>
</evidence>
<dbReference type="Pfam" id="PF05226">
    <property type="entry name" value="CHASE2"/>
    <property type="match status" value="1"/>
</dbReference>
<dbReference type="SMART" id="SM01080">
    <property type="entry name" value="CHASE2"/>
    <property type="match status" value="1"/>
</dbReference>
<organism evidence="3 4">
    <name type="scientific">Quisquiliibacterium transsilvanicum</name>
    <dbReference type="NCBI Taxonomy" id="1549638"/>
    <lineage>
        <taxon>Bacteria</taxon>
        <taxon>Pseudomonadati</taxon>
        <taxon>Pseudomonadota</taxon>
        <taxon>Betaproteobacteria</taxon>
        <taxon>Burkholderiales</taxon>
        <taxon>Burkholderiaceae</taxon>
        <taxon>Quisquiliibacterium</taxon>
    </lineage>
</organism>
<proteinExistence type="predicted"/>
<feature type="transmembrane region" description="Helical" evidence="1">
    <location>
        <begin position="353"/>
        <end position="372"/>
    </location>
</feature>
<dbReference type="EMBL" id="JACHGB010000007">
    <property type="protein sequence ID" value="MBB5273497.1"/>
    <property type="molecule type" value="Genomic_DNA"/>
</dbReference>